<protein>
    <submittedName>
        <fullName evidence="1">Uncharacterized protein</fullName>
    </submittedName>
</protein>
<evidence type="ECO:0000313" key="2">
    <source>
        <dbReference type="Proteomes" id="UP000266677"/>
    </source>
</evidence>
<dbReference type="EMBL" id="QZFU01000010">
    <property type="protein sequence ID" value="RJO79339.1"/>
    <property type="molecule type" value="Genomic_DNA"/>
</dbReference>
<reference evidence="1 2" key="1">
    <citation type="submission" date="2018-09" db="EMBL/GenBank/DDBJ databases">
        <title>YIM PH21274 draft genome.</title>
        <authorList>
            <person name="Miao C."/>
        </authorList>
    </citation>
    <scope>NUCLEOTIDE SEQUENCE [LARGE SCALE GENOMIC DNA]</scope>
    <source>
        <strain evidence="1 2">YIM PH 21724</strain>
    </source>
</reference>
<dbReference type="AlphaFoldDB" id="A0A3A4KIA0"/>
<sequence>MHPTSSDPILVRAAGVWLCRQCRERLETLIATTPHVIDWVRANVIRGTAVRREGSNPNRTGSVAPCDLDAIDQADNEVAVLARWCAHAGLRTLPGPVHRDYYGVARAIAQGDTATVHHAARWLLDNLTALERQAWVVDMLADLDTVRGETLRRFPLRELVEHESAEPVQTALFG</sequence>
<dbReference type="Proteomes" id="UP000266677">
    <property type="component" value="Unassembled WGS sequence"/>
</dbReference>
<accession>A0A3A4KIA0</accession>
<gene>
    <name evidence="1" type="ORF">D5S18_03135</name>
</gene>
<keyword evidence="2" id="KW-1185">Reference proteome</keyword>
<proteinExistence type="predicted"/>
<evidence type="ECO:0000313" key="1">
    <source>
        <dbReference type="EMBL" id="RJO79339.1"/>
    </source>
</evidence>
<name>A0A3A4KIA0_9NOCA</name>
<comment type="caution">
    <text evidence="1">The sequence shown here is derived from an EMBL/GenBank/DDBJ whole genome shotgun (WGS) entry which is preliminary data.</text>
</comment>
<organism evidence="1 2">
    <name type="scientific">Nocardia panacis</name>
    <dbReference type="NCBI Taxonomy" id="2340916"/>
    <lineage>
        <taxon>Bacteria</taxon>
        <taxon>Bacillati</taxon>
        <taxon>Actinomycetota</taxon>
        <taxon>Actinomycetes</taxon>
        <taxon>Mycobacteriales</taxon>
        <taxon>Nocardiaceae</taxon>
        <taxon>Nocardia</taxon>
    </lineage>
</organism>